<dbReference type="EMBL" id="KB467965">
    <property type="protein sequence ID" value="PCH39210.1"/>
    <property type="molecule type" value="Genomic_DNA"/>
</dbReference>
<sequence length="61" mass="6698">MSQKSRSSAIPAWLAAWHLTHGHASGGRLPGDCRHPRGAWQVAARDRQTSSAVGREPLRRD</sequence>
<name>A0A2H3JAF4_WOLCO</name>
<dbReference type="AlphaFoldDB" id="A0A2H3JAF4"/>
<keyword evidence="3" id="KW-1185">Reference proteome</keyword>
<protein>
    <submittedName>
        <fullName evidence="2">Uncharacterized protein</fullName>
    </submittedName>
</protein>
<reference evidence="2 3" key="1">
    <citation type="journal article" date="2012" name="Science">
        <title>The Paleozoic origin of enzymatic lignin decomposition reconstructed from 31 fungal genomes.</title>
        <authorList>
            <person name="Floudas D."/>
            <person name="Binder M."/>
            <person name="Riley R."/>
            <person name="Barry K."/>
            <person name="Blanchette R.A."/>
            <person name="Henrissat B."/>
            <person name="Martinez A.T."/>
            <person name="Otillar R."/>
            <person name="Spatafora J.W."/>
            <person name="Yadav J.S."/>
            <person name="Aerts A."/>
            <person name="Benoit I."/>
            <person name="Boyd A."/>
            <person name="Carlson A."/>
            <person name="Copeland A."/>
            <person name="Coutinho P.M."/>
            <person name="de Vries R.P."/>
            <person name="Ferreira P."/>
            <person name="Findley K."/>
            <person name="Foster B."/>
            <person name="Gaskell J."/>
            <person name="Glotzer D."/>
            <person name="Gorecki P."/>
            <person name="Heitman J."/>
            <person name="Hesse C."/>
            <person name="Hori C."/>
            <person name="Igarashi K."/>
            <person name="Jurgens J.A."/>
            <person name="Kallen N."/>
            <person name="Kersten P."/>
            <person name="Kohler A."/>
            <person name="Kuees U."/>
            <person name="Kumar T.K.A."/>
            <person name="Kuo A."/>
            <person name="LaButti K."/>
            <person name="Larrondo L.F."/>
            <person name="Lindquist E."/>
            <person name="Ling A."/>
            <person name="Lombard V."/>
            <person name="Lucas S."/>
            <person name="Lundell T."/>
            <person name="Martin R."/>
            <person name="McLaughlin D.J."/>
            <person name="Morgenstern I."/>
            <person name="Morin E."/>
            <person name="Murat C."/>
            <person name="Nagy L.G."/>
            <person name="Nolan M."/>
            <person name="Ohm R.A."/>
            <person name="Patyshakuliyeva A."/>
            <person name="Rokas A."/>
            <person name="Ruiz-Duenas F.J."/>
            <person name="Sabat G."/>
            <person name="Salamov A."/>
            <person name="Samejima M."/>
            <person name="Schmutz J."/>
            <person name="Slot J.C."/>
            <person name="St John F."/>
            <person name="Stenlid J."/>
            <person name="Sun H."/>
            <person name="Sun S."/>
            <person name="Syed K."/>
            <person name="Tsang A."/>
            <person name="Wiebenga A."/>
            <person name="Young D."/>
            <person name="Pisabarro A."/>
            <person name="Eastwood D.C."/>
            <person name="Martin F."/>
            <person name="Cullen D."/>
            <person name="Grigoriev I.V."/>
            <person name="Hibbett D.S."/>
        </authorList>
    </citation>
    <scope>NUCLEOTIDE SEQUENCE [LARGE SCALE GENOMIC DNA]</scope>
    <source>
        <strain evidence="2 3">MD-104</strain>
    </source>
</reference>
<gene>
    <name evidence="2" type="ORF">WOLCODRAFT_158755</name>
</gene>
<feature type="region of interest" description="Disordered" evidence="1">
    <location>
        <begin position="40"/>
        <end position="61"/>
    </location>
</feature>
<evidence type="ECO:0000313" key="2">
    <source>
        <dbReference type="EMBL" id="PCH39210.1"/>
    </source>
</evidence>
<evidence type="ECO:0000256" key="1">
    <source>
        <dbReference type="SAM" id="MobiDB-lite"/>
    </source>
</evidence>
<evidence type="ECO:0000313" key="3">
    <source>
        <dbReference type="Proteomes" id="UP000218811"/>
    </source>
</evidence>
<organism evidence="2 3">
    <name type="scientific">Wolfiporia cocos (strain MD-104)</name>
    <name type="common">Brown rot fungus</name>
    <dbReference type="NCBI Taxonomy" id="742152"/>
    <lineage>
        <taxon>Eukaryota</taxon>
        <taxon>Fungi</taxon>
        <taxon>Dikarya</taxon>
        <taxon>Basidiomycota</taxon>
        <taxon>Agaricomycotina</taxon>
        <taxon>Agaricomycetes</taxon>
        <taxon>Polyporales</taxon>
        <taxon>Phaeolaceae</taxon>
        <taxon>Wolfiporia</taxon>
    </lineage>
</organism>
<dbReference type="Proteomes" id="UP000218811">
    <property type="component" value="Unassembled WGS sequence"/>
</dbReference>
<accession>A0A2H3JAF4</accession>
<proteinExistence type="predicted"/>